<dbReference type="GeneID" id="27713947"/>
<feature type="region of interest" description="Disordered" evidence="1">
    <location>
        <begin position="81"/>
        <end position="219"/>
    </location>
</feature>
<dbReference type="OrthoDB" id="4140189at2759"/>
<feature type="compositionally biased region" description="Basic and acidic residues" evidence="1">
    <location>
        <begin position="85"/>
        <end position="95"/>
    </location>
</feature>
<dbReference type="VEuPathDB" id="FungiDB:Z520_08201"/>
<dbReference type="AlphaFoldDB" id="A0A0D2IFW2"/>
<gene>
    <name evidence="2" type="ORF">Z520_08201</name>
</gene>
<name>A0A0D2IFW2_9EURO</name>
<dbReference type="Proteomes" id="UP000053411">
    <property type="component" value="Unassembled WGS sequence"/>
</dbReference>
<evidence type="ECO:0000256" key="1">
    <source>
        <dbReference type="SAM" id="MobiDB-lite"/>
    </source>
</evidence>
<protein>
    <submittedName>
        <fullName evidence="2">Uncharacterized protein</fullName>
    </submittedName>
</protein>
<organism evidence="2 3">
    <name type="scientific">Fonsecaea multimorphosa CBS 102226</name>
    <dbReference type="NCBI Taxonomy" id="1442371"/>
    <lineage>
        <taxon>Eukaryota</taxon>
        <taxon>Fungi</taxon>
        <taxon>Dikarya</taxon>
        <taxon>Ascomycota</taxon>
        <taxon>Pezizomycotina</taxon>
        <taxon>Eurotiomycetes</taxon>
        <taxon>Chaetothyriomycetidae</taxon>
        <taxon>Chaetothyriales</taxon>
        <taxon>Herpotrichiellaceae</taxon>
        <taxon>Fonsecaea</taxon>
    </lineage>
</organism>
<sequence length="219" mass="23263">MAATTSPKALTSKFITQFTSKLTSSGLMTLLESHVQQKDADFDILQMDPSILELHIELLAYENAIKVACDFPSRLAERLGQSRGKAVEKGVKPVPKEAPVQSPSSTASQTAEPVVNGSVARTESYQLPPPPAIQAVKPVGGNDTPAKIGAHSTSSPSVGQAAKQVANDTARKTKSRQESSRNSTTPEPSLHNLFSSYRNEAPSPNPGTKDGSKSSYPSY</sequence>
<reference evidence="2 3" key="1">
    <citation type="submission" date="2015-01" db="EMBL/GenBank/DDBJ databases">
        <title>The Genome Sequence of Fonsecaea multimorphosa CBS 102226.</title>
        <authorList>
            <consortium name="The Broad Institute Genomics Platform"/>
            <person name="Cuomo C."/>
            <person name="de Hoog S."/>
            <person name="Gorbushina A."/>
            <person name="Stielow B."/>
            <person name="Teixiera M."/>
            <person name="Abouelleil A."/>
            <person name="Chapman S.B."/>
            <person name="Priest M."/>
            <person name="Young S.K."/>
            <person name="Wortman J."/>
            <person name="Nusbaum C."/>
            <person name="Birren B."/>
        </authorList>
    </citation>
    <scope>NUCLEOTIDE SEQUENCE [LARGE SCALE GENOMIC DNA]</scope>
    <source>
        <strain evidence="2 3">CBS 102226</strain>
    </source>
</reference>
<dbReference type="EMBL" id="KN848079">
    <property type="protein sequence ID" value="KIX95946.1"/>
    <property type="molecule type" value="Genomic_DNA"/>
</dbReference>
<keyword evidence="3" id="KW-1185">Reference proteome</keyword>
<feature type="compositionally biased region" description="Polar residues" evidence="1">
    <location>
        <begin position="101"/>
        <end position="111"/>
    </location>
</feature>
<feature type="compositionally biased region" description="Basic and acidic residues" evidence="1">
    <location>
        <begin position="169"/>
        <end position="179"/>
    </location>
</feature>
<evidence type="ECO:0000313" key="3">
    <source>
        <dbReference type="Proteomes" id="UP000053411"/>
    </source>
</evidence>
<feature type="compositionally biased region" description="Polar residues" evidence="1">
    <location>
        <begin position="180"/>
        <end position="198"/>
    </location>
</feature>
<dbReference type="RefSeq" id="XP_016630069.1">
    <property type="nucleotide sequence ID" value="XM_016778698.1"/>
</dbReference>
<accession>A0A0D2IFW2</accession>
<evidence type="ECO:0000313" key="2">
    <source>
        <dbReference type="EMBL" id="KIX95946.1"/>
    </source>
</evidence>
<proteinExistence type="predicted"/>